<evidence type="ECO:0000313" key="1">
    <source>
        <dbReference type="EMBL" id="GAB1227786.1"/>
    </source>
</evidence>
<evidence type="ECO:0008006" key="3">
    <source>
        <dbReference type="Google" id="ProtNLM"/>
    </source>
</evidence>
<evidence type="ECO:0000313" key="2">
    <source>
        <dbReference type="Proteomes" id="UP001628156"/>
    </source>
</evidence>
<keyword evidence="2" id="KW-1185">Reference proteome</keyword>
<dbReference type="EMBL" id="BAAFRS010000357">
    <property type="protein sequence ID" value="GAB1227786.1"/>
    <property type="molecule type" value="Genomic_DNA"/>
</dbReference>
<sequence>MKQSQFQYFEGRKKRKEMYKAMNDEMKKEIEKNGFNEKFTVLRGKFDGHEYQFDGKKLSKKTLFIPEIKLSECQIQILYLSINQYCLTQQGFIVQEFVGKILKTGKEVYSLQVGDFVLGRDVSQNCFKDIIVTNQTNLMKLNDKSESNFINYLGNMSSAVLPFELIKNIIIPHQLSNILIIGSGVIAMKLSDLLQKKKINNCLAIEDRLYSKYQSFGYNVIKVTEIDLLLLHNIDAIIDFKNDFDHYKNLDHQLTYIHLTVLPKQKSTSLLSQNKTHLLPNVYGHASFIEFNCPIDNKTFFNDQKEVSSMVRPHISSVININDNTSVEDSLIRQQEEDETLIVSL</sequence>
<dbReference type="Proteomes" id="UP001628156">
    <property type="component" value="Unassembled WGS sequence"/>
</dbReference>
<organism evidence="1 2">
    <name type="scientific">Entamoeba nuttalli</name>
    <dbReference type="NCBI Taxonomy" id="412467"/>
    <lineage>
        <taxon>Eukaryota</taxon>
        <taxon>Amoebozoa</taxon>
        <taxon>Evosea</taxon>
        <taxon>Archamoebae</taxon>
        <taxon>Mastigamoebida</taxon>
        <taxon>Entamoebidae</taxon>
        <taxon>Entamoeba</taxon>
    </lineage>
</organism>
<dbReference type="InterPro" id="IPR011032">
    <property type="entry name" value="GroES-like_sf"/>
</dbReference>
<gene>
    <name evidence="1" type="ORF">ENUP19_0357G0016</name>
</gene>
<dbReference type="Gene3D" id="3.90.180.10">
    <property type="entry name" value="Medium-chain alcohol dehydrogenases, catalytic domain"/>
    <property type="match status" value="1"/>
</dbReference>
<accession>A0ABQ0DY54</accession>
<name>A0ABQ0DY54_9EUKA</name>
<protein>
    <recommendedName>
        <fullName evidence="3">Alcohol dehydrogenase N-terminal domain-containing protein</fullName>
    </recommendedName>
</protein>
<dbReference type="SUPFAM" id="SSF50129">
    <property type="entry name" value="GroES-like"/>
    <property type="match status" value="1"/>
</dbReference>
<comment type="caution">
    <text evidence="1">The sequence shown here is derived from an EMBL/GenBank/DDBJ whole genome shotgun (WGS) entry which is preliminary data.</text>
</comment>
<reference evidence="1 2" key="1">
    <citation type="journal article" date="2019" name="PLoS Negl. Trop. Dis.">
        <title>Whole genome sequencing of Entamoeba nuttalli reveals mammalian host-related molecular signatures and a novel octapeptide-repeat surface protein.</title>
        <authorList>
            <person name="Tanaka M."/>
            <person name="Makiuchi T."/>
            <person name="Komiyama T."/>
            <person name="Shiina T."/>
            <person name="Osaki K."/>
            <person name="Tachibana H."/>
        </authorList>
    </citation>
    <scope>NUCLEOTIDE SEQUENCE [LARGE SCALE GENOMIC DNA]</scope>
    <source>
        <strain evidence="1 2">P19-061405</strain>
    </source>
</reference>
<proteinExistence type="predicted"/>